<accession>A0A179B9U8</accession>
<reference evidence="2" key="1">
    <citation type="submission" date="2016-04" db="EMBL/GenBank/DDBJ databases">
        <title>Fast-growing isolate from the root nodules of Vavilovia formosa.</title>
        <authorList>
            <person name="Kimeklis A."/>
            <person name="Safronova V."/>
            <person name="Belimov A."/>
            <person name="Andronov E."/>
        </authorList>
    </citation>
    <scope>NUCLEOTIDE SEQUENCE [LARGE SCALE GENOMIC DNA]</scope>
    <source>
        <strain evidence="2">Vaf-46</strain>
    </source>
</reference>
<comment type="caution">
    <text evidence="2">The sequence shown here is derived from an EMBL/GenBank/DDBJ whole genome shotgun (WGS) entry which is preliminary data.</text>
</comment>
<gene>
    <name evidence="2" type="ORF">A4U53_35615</name>
</gene>
<feature type="region of interest" description="Disordered" evidence="1">
    <location>
        <begin position="1"/>
        <end position="31"/>
    </location>
</feature>
<feature type="compositionally biased region" description="Polar residues" evidence="1">
    <location>
        <begin position="1"/>
        <end position="10"/>
    </location>
</feature>
<evidence type="ECO:0000256" key="1">
    <source>
        <dbReference type="SAM" id="MobiDB-lite"/>
    </source>
</evidence>
<protein>
    <submittedName>
        <fullName evidence="2">Uncharacterized protein</fullName>
    </submittedName>
</protein>
<sequence length="101" mass="11470">MNGRSWSENRQSYDKDMHIPRMTSDQGPLARRTCRDRVAPRIIAMAKQTKPFIVEIKQFRKLKPSAPKPSIWGKLDLSTTEDLAPADTLTEPSTTESGDRL</sequence>
<name>A0A179B9U8_RHILE</name>
<evidence type="ECO:0000313" key="2">
    <source>
        <dbReference type="EMBL" id="OAP88125.1"/>
    </source>
</evidence>
<dbReference type="AlphaFoldDB" id="A0A179B9U8"/>
<dbReference type="EMBL" id="LWBS01000463">
    <property type="protein sequence ID" value="OAP88125.1"/>
    <property type="molecule type" value="Genomic_DNA"/>
</dbReference>
<feature type="region of interest" description="Disordered" evidence="1">
    <location>
        <begin position="82"/>
        <end position="101"/>
    </location>
</feature>
<feature type="compositionally biased region" description="Polar residues" evidence="1">
    <location>
        <begin position="90"/>
        <end position="101"/>
    </location>
</feature>
<proteinExistence type="predicted"/>
<organism evidence="2">
    <name type="scientific">Rhizobium leguminosarum</name>
    <dbReference type="NCBI Taxonomy" id="384"/>
    <lineage>
        <taxon>Bacteria</taxon>
        <taxon>Pseudomonadati</taxon>
        <taxon>Pseudomonadota</taxon>
        <taxon>Alphaproteobacteria</taxon>
        <taxon>Hyphomicrobiales</taxon>
        <taxon>Rhizobiaceae</taxon>
        <taxon>Rhizobium/Agrobacterium group</taxon>
        <taxon>Rhizobium</taxon>
    </lineage>
</organism>